<dbReference type="EMBL" id="SDMP01000003">
    <property type="protein sequence ID" value="RYR66328.1"/>
    <property type="molecule type" value="Genomic_DNA"/>
</dbReference>
<evidence type="ECO:0008006" key="3">
    <source>
        <dbReference type="Google" id="ProtNLM"/>
    </source>
</evidence>
<dbReference type="PANTHER" id="PTHR35218:SF9">
    <property type="entry name" value="ENDONUCLEASE_EXONUCLEASE_PHOSPHATASE DOMAIN-CONTAINING PROTEIN"/>
    <property type="match status" value="1"/>
</dbReference>
<sequence length="442" mass="50351">MNIISWNCRGAGSKTFPSIIRDLHQEYRANLFFLLETHINGTRGKQIRDKMGFDKSFVVDVVGHAGGIWCLCDSSVWRVDVLEHDRQFIHLKVSGSGNNSTPWLVTAVYVKVPTRSFKNVSESVAWLIWVILVGRSLGREAGQGLSNLDWQIAFPEACVKHLPMLKLGHSPICLQLSNTMTQNRGRQPFLFLLPGSPTQILEILWMSLRMFKCLGLRVFLCLRANLNIGTTCSDNNIIGQNVINEEVKYAIFGMDSWKAPNRDGLQAIFYQSQWNKVGTNVYNVKRNCIWRIGDGSQIHFWDHCWIPTGVGCLSKIASQVSNNVNYSDMLMDFLNVSGQWHIEKLQEMLPEDTIKKIEHMANTYPPDDSNLFFNTDLNDWLLLNPTSHNNCSCLFGVVVSSLWYFRNKLVLNEETVPNTSVVHQIQARVEEFLKVVKSKLNP</sequence>
<dbReference type="InterPro" id="IPR036691">
    <property type="entry name" value="Endo/exonu/phosph_ase_sf"/>
</dbReference>
<keyword evidence="2" id="KW-1185">Reference proteome</keyword>
<name>A0A445DT12_ARAHY</name>
<evidence type="ECO:0000313" key="2">
    <source>
        <dbReference type="Proteomes" id="UP000289738"/>
    </source>
</evidence>
<protein>
    <recommendedName>
        <fullName evidence="3">Endonuclease/exonuclease/phosphatase domain-containing protein</fullName>
    </recommendedName>
</protein>
<evidence type="ECO:0000313" key="1">
    <source>
        <dbReference type="EMBL" id="RYR66328.1"/>
    </source>
</evidence>
<dbReference type="Proteomes" id="UP000289738">
    <property type="component" value="Chromosome A03"/>
</dbReference>
<organism evidence="1 2">
    <name type="scientific">Arachis hypogaea</name>
    <name type="common">Peanut</name>
    <dbReference type="NCBI Taxonomy" id="3818"/>
    <lineage>
        <taxon>Eukaryota</taxon>
        <taxon>Viridiplantae</taxon>
        <taxon>Streptophyta</taxon>
        <taxon>Embryophyta</taxon>
        <taxon>Tracheophyta</taxon>
        <taxon>Spermatophyta</taxon>
        <taxon>Magnoliopsida</taxon>
        <taxon>eudicotyledons</taxon>
        <taxon>Gunneridae</taxon>
        <taxon>Pentapetalae</taxon>
        <taxon>rosids</taxon>
        <taxon>fabids</taxon>
        <taxon>Fabales</taxon>
        <taxon>Fabaceae</taxon>
        <taxon>Papilionoideae</taxon>
        <taxon>50 kb inversion clade</taxon>
        <taxon>dalbergioids sensu lato</taxon>
        <taxon>Dalbergieae</taxon>
        <taxon>Pterocarpus clade</taxon>
        <taxon>Arachis</taxon>
    </lineage>
</organism>
<accession>A0A445DT12</accession>
<reference evidence="1 2" key="1">
    <citation type="submission" date="2019-01" db="EMBL/GenBank/DDBJ databases">
        <title>Sequencing of cultivated peanut Arachis hypogaea provides insights into genome evolution and oil improvement.</title>
        <authorList>
            <person name="Chen X."/>
        </authorList>
    </citation>
    <scope>NUCLEOTIDE SEQUENCE [LARGE SCALE GENOMIC DNA]</scope>
    <source>
        <strain evidence="2">cv. Fuhuasheng</strain>
        <tissue evidence="1">Leaves</tissue>
    </source>
</reference>
<proteinExistence type="predicted"/>
<dbReference type="Gene3D" id="3.60.10.10">
    <property type="entry name" value="Endonuclease/exonuclease/phosphatase"/>
    <property type="match status" value="1"/>
</dbReference>
<comment type="caution">
    <text evidence="1">The sequence shown here is derived from an EMBL/GenBank/DDBJ whole genome shotgun (WGS) entry which is preliminary data.</text>
</comment>
<gene>
    <name evidence="1" type="ORF">Ahy_A03g012315</name>
</gene>
<dbReference type="SUPFAM" id="SSF56219">
    <property type="entry name" value="DNase I-like"/>
    <property type="match status" value="1"/>
</dbReference>
<dbReference type="PANTHER" id="PTHR35218">
    <property type="entry name" value="RNASE H DOMAIN-CONTAINING PROTEIN"/>
    <property type="match status" value="1"/>
</dbReference>
<dbReference type="AlphaFoldDB" id="A0A445DT12"/>